<protein>
    <submittedName>
        <fullName evidence="1">Uncharacterized protein</fullName>
    </submittedName>
</protein>
<keyword evidence="2" id="KW-1185">Reference proteome</keyword>
<dbReference type="AlphaFoldDB" id="A0A0N1JRN7"/>
<evidence type="ECO:0000313" key="2">
    <source>
        <dbReference type="Proteomes" id="UP000037939"/>
    </source>
</evidence>
<name>A0A0N1JRN7_9NEIS</name>
<gene>
    <name evidence="1" type="ORF">WG78_19985</name>
</gene>
<dbReference type="EMBL" id="LAQT01000036">
    <property type="protein sequence ID" value="KPC49638.1"/>
    <property type="molecule type" value="Genomic_DNA"/>
</dbReference>
<reference evidence="1 2" key="1">
    <citation type="submission" date="2015-07" db="EMBL/GenBank/DDBJ databases">
        <title>Draft genome sequence of the Amantichitinum ursilacus IGB-41, a new chitin-degrading bacterium.</title>
        <authorList>
            <person name="Kirstahler P."/>
            <person name="Guenther M."/>
            <person name="Grumaz C."/>
            <person name="Rupp S."/>
            <person name="Zibek S."/>
            <person name="Sohn K."/>
        </authorList>
    </citation>
    <scope>NUCLEOTIDE SEQUENCE [LARGE SCALE GENOMIC DNA]</scope>
    <source>
        <strain evidence="1 2">IGB-41</strain>
    </source>
</reference>
<sequence length="199" mass="21278">MPLWLVGLDPLYEIWMAEPDSVSLATHHPASWSRVSHTVGRDPPFKANATNSGPGIPLWLVGLDPPYGIWMADPDSVSLAPPLAPWSRVSHTVGRDPPFKANATGCGFGPPLCLVGLDPPYEIWMAEPDPASLATNNWRRGLGCCIRWVETHHSKPNATDRGPGIPLRMVDQHGSMPCGALACVGRGALSGGIVRALAK</sequence>
<accession>A0A0N1JRN7</accession>
<comment type="caution">
    <text evidence="1">The sequence shown here is derived from an EMBL/GenBank/DDBJ whole genome shotgun (WGS) entry which is preliminary data.</text>
</comment>
<evidence type="ECO:0000313" key="1">
    <source>
        <dbReference type="EMBL" id="KPC49638.1"/>
    </source>
</evidence>
<dbReference type="STRING" id="857265.WG78_19985"/>
<dbReference type="Proteomes" id="UP000037939">
    <property type="component" value="Unassembled WGS sequence"/>
</dbReference>
<proteinExistence type="predicted"/>
<organism evidence="1 2">
    <name type="scientific">Amantichitinum ursilacus</name>
    <dbReference type="NCBI Taxonomy" id="857265"/>
    <lineage>
        <taxon>Bacteria</taxon>
        <taxon>Pseudomonadati</taxon>
        <taxon>Pseudomonadota</taxon>
        <taxon>Betaproteobacteria</taxon>
        <taxon>Neisseriales</taxon>
        <taxon>Chitinibacteraceae</taxon>
        <taxon>Amantichitinum</taxon>
    </lineage>
</organism>